<dbReference type="Proteomes" id="UP001596091">
    <property type="component" value="Unassembled WGS sequence"/>
</dbReference>
<dbReference type="RefSeq" id="WP_263342049.1">
    <property type="nucleotide sequence ID" value="NZ_JAGSYH010000009.1"/>
</dbReference>
<organism evidence="2 3">
    <name type="scientific">Acidicapsa dinghuensis</name>
    <dbReference type="NCBI Taxonomy" id="2218256"/>
    <lineage>
        <taxon>Bacteria</taxon>
        <taxon>Pseudomonadati</taxon>
        <taxon>Acidobacteriota</taxon>
        <taxon>Terriglobia</taxon>
        <taxon>Terriglobales</taxon>
        <taxon>Acidobacteriaceae</taxon>
        <taxon>Acidicapsa</taxon>
    </lineage>
</organism>
<accession>A0ABW1EMY6</accession>
<name>A0ABW1EMY6_9BACT</name>
<dbReference type="PANTHER" id="PTHR36513:SF1">
    <property type="entry name" value="TRANSMEMBRANE PROTEIN"/>
    <property type="match status" value="1"/>
</dbReference>
<dbReference type="GO" id="GO:0016787">
    <property type="term" value="F:hydrolase activity"/>
    <property type="evidence" value="ECO:0007669"/>
    <property type="project" value="UniProtKB-KW"/>
</dbReference>
<gene>
    <name evidence="2" type="ORF">ACFPT7_18550</name>
</gene>
<evidence type="ECO:0000256" key="1">
    <source>
        <dbReference type="SAM" id="MobiDB-lite"/>
    </source>
</evidence>
<feature type="region of interest" description="Disordered" evidence="1">
    <location>
        <begin position="116"/>
        <end position="178"/>
    </location>
</feature>
<keyword evidence="3" id="KW-1185">Reference proteome</keyword>
<proteinExistence type="predicted"/>
<dbReference type="InterPro" id="IPR010297">
    <property type="entry name" value="DUF900_hydrolase"/>
</dbReference>
<dbReference type="EMBL" id="JBHSPH010000009">
    <property type="protein sequence ID" value="MFC5864313.1"/>
    <property type="molecule type" value="Genomic_DNA"/>
</dbReference>
<protein>
    <submittedName>
        <fullName evidence="2">Alpha/beta hydrolase</fullName>
    </submittedName>
</protein>
<keyword evidence="2" id="KW-0378">Hydrolase</keyword>
<dbReference type="InterPro" id="IPR029058">
    <property type="entry name" value="AB_hydrolase_fold"/>
</dbReference>
<reference evidence="3" key="1">
    <citation type="journal article" date="2019" name="Int. J. Syst. Evol. Microbiol.">
        <title>The Global Catalogue of Microorganisms (GCM) 10K type strain sequencing project: providing services to taxonomists for standard genome sequencing and annotation.</title>
        <authorList>
            <consortium name="The Broad Institute Genomics Platform"/>
            <consortium name="The Broad Institute Genome Sequencing Center for Infectious Disease"/>
            <person name="Wu L."/>
            <person name="Ma J."/>
        </authorList>
    </citation>
    <scope>NUCLEOTIDE SEQUENCE [LARGE SCALE GENOMIC DNA]</scope>
    <source>
        <strain evidence="3">JCM 4087</strain>
    </source>
</reference>
<sequence>MNQEDLPSQSRQIFEQALTATLREHNRPLPEDWLFHTLADLLLTREAVLSLLQHLSVALQHHGFDGGFPPESADFFFTSTQKCGAWIGEIYNLLAISAMPGGDSLEDMLAQVDNASPHAGAVEPPTPSAAKPDIPTFSAPAPSQRATLAEGSRIQGLRPSQVTRTGMAQEPSPASEKSTIGEFTRIFSTQPVMAPEPSPTRVTQPYTQASIVRVFYATDRNQTSLSGLDIGYDANRSPNGQLHYGLCEVSIPKVHKTGHLESPSILRLEFRPDPSKHILLQQTLSFAEQEFFQQITASVQSSPLRDAFVFVHGYNVSFEDAARRTGQVAFDLQFAGAPIFYSWPSLGHFADYLRDETNVAWSAPHFERFLHLLAQYTGATRIHVIAHSMGNRAVCEALNNMSRDPATSLRLTHLVLAAPDIDAQTFAELAGALQRLSTRITLYESVNDKALQASRRIHGNPRAGEPLLIVPGLDTIDASLIDTDFLGHSYFSDNWPLLADIHSILASDESPSQRFGLVAMQHAQGNYYSFRR</sequence>
<dbReference type="Gene3D" id="3.40.50.1820">
    <property type="entry name" value="alpha/beta hydrolase"/>
    <property type="match status" value="1"/>
</dbReference>
<evidence type="ECO:0000313" key="2">
    <source>
        <dbReference type="EMBL" id="MFC5864313.1"/>
    </source>
</evidence>
<dbReference type="SUPFAM" id="SSF53474">
    <property type="entry name" value="alpha/beta-Hydrolases"/>
    <property type="match status" value="1"/>
</dbReference>
<evidence type="ECO:0000313" key="3">
    <source>
        <dbReference type="Proteomes" id="UP001596091"/>
    </source>
</evidence>
<dbReference type="PANTHER" id="PTHR36513">
    <property type="entry name" value="ABC TRANSMEMBRANE TYPE-1 DOMAIN-CONTAINING PROTEIN"/>
    <property type="match status" value="1"/>
</dbReference>
<dbReference type="Pfam" id="PF05990">
    <property type="entry name" value="DUF900"/>
    <property type="match status" value="1"/>
</dbReference>
<comment type="caution">
    <text evidence="2">The sequence shown here is derived from an EMBL/GenBank/DDBJ whole genome shotgun (WGS) entry which is preliminary data.</text>
</comment>